<dbReference type="InterPro" id="IPR028896">
    <property type="entry name" value="GcvT/YgfZ/DmdA"/>
</dbReference>
<sequence length="844" mass="94362">MQEVILPKVCRVVICGAGLIGNSIAYHLVRRGWTDVLVLEKGRIGCGASWRSSHLVGQLCPTVEGITARSSVLLYQQLQETGHDIGWKECGSLYVARSQKRMVSLLRLAAEAKARGVECIVQQPKALKSCHPYIRTEDLVGGVFLPSDGVVNSMALCQTFAMLAEEGGAKYIEQCSVHGVLTDNGSVAAVDTSLGRVQCENLVLAGGMWSRELAQASQPKFAVPIHAAKQSYGITKPVNGIPDTLPVLRDYDGRMYCYKHGDSFLVGGFEETAKPVFTHDVPDKFEFLRLAPDYAQYKPIYAQFQQRCASLQDLELAELVTAPETFTPDAQCILGEASEVEKLFLAVGMNGCQSQFAGGVGRALSRWIVSGAPQAHLLPWDPRRFIELHNNTKFLKERVQEVVGRRCIPPHPLQNEWRTARSLRCSPLLPILEEHGAVTGERMGFERALYFEHGAPILGDRPTPESSYGRPDWLDNVHEEYTACRERVGVSDMSSFSKFYLESGSTEVVDFLQKLCSNDVDVPVGHIVPTGMQNERGGYENDCILVRTHHNRYFMVSPTAQQTRIGRWVQQHLPRDGSVSLRDVTSLYTVLYIMGPKSRSLLEEVTGNDLHRLQPYTCEEMDMAYASNVLVLGYNNTLEPGYSLYVPSEFALHVYNRLMKAGRDYGVMDVGYYTLRFLRIEKFVPFWAEELDSSVTPLEANRSARVKLQKEYFVGKFALQEQAEKGVHRQLAFFQLREHDWQTDPWAWGQEPIFRDGRFVGTTTSGGLAFTLGCNVCQGFVESRNPATGIPEPIPRDYVDGGQFEIELAGRRFPAVASIFPPRLSVAPMGGIRDQYKPQERFSN</sequence>
<evidence type="ECO:0000259" key="3">
    <source>
        <dbReference type="Pfam" id="PF01571"/>
    </source>
</evidence>
<dbReference type="EMBL" id="GGLE01006189">
    <property type="protein sequence ID" value="MBY10315.1"/>
    <property type="molecule type" value="Transcribed_RNA"/>
</dbReference>
<evidence type="ECO:0000259" key="4">
    <source>
        <dbReference type="Pfam" id="PF08669"/>
    </source>
</evidence>
<dbReference type="PANTHER" id="PTHR43757">
    <property type="entry name" value="AMINOMETHYLTRANSFERASE"/>
    <property type="match status" value="1"/>
</dbReference>
<dbReference type="PANTHER" id="PTHR43757:SF15">
    <property type="entry name" value="PYRUVATE DEHYDROGENASE PHOSPHATASE REGULATORY SUBUNIT, MITOCHONDRIAL-LIKE"/>
    <property type="match status" value="1"/>
</dbReference>
<dbReference type="SUPFAM" id="SSF103025">
    <property type="entry name" value="Folate-binding domain"/>
    <property type="match status" value="1"/>
</dbReference>
<dbReference type="Pfam" id="PF16350">
    <property type="entry name" value="FAO_M"/>
    <property type="match status" value="1"/>
</dbReference>
<feature type="domain" description="Aminomethyltransferase C-terminal" evidence="4">
    <location>
        <begin position="729"/>
        <end position="817"/>
    </location>
</feature>
<dbReference type="SUPFAM" id="SSF101790">
    <property type="entry name" value="Aminomethyltransferase beta-barrel domain"/>
    <property type="match status" value="1"/>
</dbReference>
<organism evidence="6">
    <name type="scientific">Ornithodoros turicata</name>
    <dbReference type="NCBI Taxonomy" id="34597"/>
    <lineage>
        <taxon>Eukaryota</taxon>
        <taxon>Metazoa</taxon>
        <taxon>Ecdysozoa</taxon>
        <taxon>Arthropoda</taxon>
        <taxon>Chelicerata</taxon>
        <taxon>Arachnida</taxon>
        <taxon>Acari</taxon>
        <taxon>Parasitiformes</taxon>
        <taxon>Ixodida</taxon>
        <taxon>Ixodoidea</taxon>
        <taxon>Argasidae</taxon>
        <taxon>Ornithodorinae</taxon>
        <taxon>Ornithodoros</taxon>
    </lineage>
</organism>
<feature type="domain" description="FAD dependent oxidoreductase central" evidence="5">
    <location>
        <begin position="371"/>
        <end position="426"/>
    </location>
</feature>
<comment type="similarity">
    <text evidence="1">Belongs to the GcvT family.</text>
</comment>
<dbReference type="InterPro" id="IPR006076">
    <property type="entry name" value="FAD-dep_OxRdtase"/>
</dbReference>
<dbReference type="Gene3D" id="2.40.30.110">
    <property type="entry name" value="Aminomethyltransferase beta-barrel domains"/>
    <property type="match status" value="1"/>
</dbReference>
<dbReference type="SUPFAM" id="SSF54373">
    <property type="entry name" value="FAD-linked reductases, C-terminal domain"/>
    <property type="match status" value="1"/>
</dbReference>
<protein>
    <submittedName>
        <fullName evidence="6">Putative dimethylglycine dehydrogenase</fullName>
    </submittedName>
</protein>
<name>A0A2R5LLI5_9ACAR</name>
<feature type="domain" description="GCVT N-terminal" evidence="3">
    <location>
        <begin position="431"/>
        <end position="710"/>
    </location>
</feature>
<accession>A0A2R5LLI5</accession>
<dbReference type="InterPro" id="IPR029043">
    <property type="entry name" value="GcvT/YgfZ_C"/>
</dbReference>
<evidence type="ECO:0000256" key="1">
    <source>
        <dbReference type="ARBA" id="ARBA00008609"/>
    </source>
</evidence>
<dbReference type="Gene3D" id="3.30.70.1400">
    <property type="entry name" value="Aminomethyltransferase beta-barrel domains"/>
    <property type="match status" value="1"/>
</dbReference>
<dbReference type="InterPro" id="IPR013977">
    <property type="entry name" value="GcvT_C"/>
</dbReference>
<feature type="domain" description="FAD dependent oxidoreductase" evidence="2">
    <location>
        <begin position="11"/>
        <end position="367"/>
    </location>
</feature>
<evidence type="ECO:0000313" key="6">
    <source>
        <dbReference type="EMBL" id="MBY10315.1"/>
    </source>
</evidence>
<dbReference type="AlphaFoldDB" id="A0A2R5LLI5"/>
<dbReference type="Pfam" id="PF01266">
    <property type="entry name" value="DAO"/>
    <property type="match status" value="1"/>
</dbReference>
<dbReference type="GO" id="GO:0005739">
    <property type="term" value="C:mitochondrion"/>
    <property type="evidence" value="ECO:0007669"/>
    <property type="project" value="TreeGrafter"/>
</dbReference>
<dbReference type="InterPro" id="IPR032503">
    <property type="entry name" value="FAO_M"/>
</dbReference>
<dbReference type="Gene3D" id="3.30.1360.120">
    <property type="entry name" value="Probable tRNA modification gtpase trme, domain 1"/>
    <property type="match status" value="1"/>
</dbReference>
<dbReference type="InterPro" id="IPR036188">
    <property type="entry name" value="FAD/NAD-bd_sf"/>
</dbReference>
<dbReference type="Gene3D" id="3.50.50.60">
    <property type="entry name" value="FAD/NAD(P)-binding domain"/>
    <property type="match status" value="1"/>
</dbReference>
<dbReference type="Pfam" id="PF01571">
    <property type="entry name" value="GCV_T"/>
    <property type="match status" value="1"/>
</dbReference>
<dbReference type="FunFam" id="3.30.70.1400:FF:000003">
    <property type="entry name" value="Pyruvate dehydrogenase phosphatase regulatory subunit"/>
    <property type="match status" value="1"/>
</dbReference>
<dbReference type="Gene3D" id="3.30.9.10">
    <property type="entry name" value="D-Amino Acid Oxidase, subunit A, domain 2"/>
    <property type="match status" value="1"/>
</dbReference>
<dbReference type="Pfam" id="PF08669">
    <property type="entry name" value="GCV_T_C"/>
    <property type="match status" value="1"/>
</dbReference>
<proteinExistence type="inferred from homology"/>
<dbReference type="InterPro" id="IPR006222">
    <property type="entry name" value="GCVT_N"/>
</dbReference>
<dbReference type="SUPFAM" id="SSF51905">
    <property type="entry name" value="FAD/NAD(P)-binding domain"/>
    <property type="match status" value="1"/>
</dbReference>
<evidence type="ECO:0000259" key="2">
    <source>
        <dbReference type="Pfam" id="PF01266"/>
    </source>
</evidence>
<dbReference type="InterPro" id="IPR027266">
    <property type="entry name" value="TrmE/GcvT-like"/>
</dbReference>
<reference evidence="6" key="1">
    <citation type="submission" date="2018-03" db="EMBL/GenBank/DDBJ databases">
        <title>The relapsing fever spirochete Borrelia turicatae persists in the highly oxidative environment of its soft-bodied tick vector.</title>
        <authorList>
            <person name="Bourret T.J."/>
            <person name="Boyle W.K."/>
            <person name="Valenzuela J.G."/>
            <person name="Oliveira F."/>
            <person name="Lopez J.E."/>
        </authorList>
    </citation>
    <scope>NUCLEOTIDE SEQUENCE</scope>
    <source>
        <strain evidence="6">Kansas strain/isolate</strain>
        <tissue evidence="6">Salivary glands</tissue>
    </source>
</reference>
<evidence type="ECO:0000259" key="5">
    <source>
        <dbReference type="Pfam" id="PF16350"/>
    </source>
</evidence>